<proteinExistence type="predicted"/>
<sequence length="122" mass="13938">MRCFEDGDITHVEGSVDPVRDAETIETELMLADLDSLEKRLPALQKKAKGNDREAQSQVSYDFFSFLDRCATDLTKDDHFSQTYKGKAGYVCQTRFQNSSAFIGFKDLGQDKKKLNNRLQIF</sequence>
<dbReference type="PANTHER" id="PTHR23305:SF18">
    <property type="entry name" value="OBG-TYPE G DOMAIN-CONTAINING PROTEIN"/>
    <property type="match status" value="1"/>
</dbReference>
<dbReference type="InterPro" id="IPR027417">
    <property type="entry name" value="P-loop_NTPase"/>
</dbReference>
<dbReference type="SUPFAM" id="SSF52540">
    <property type="entry name" value="P-loop containing nucleoside triphosphate hydrolases"/>
    <property type="match status" value="1"/>
</dbReference>
<evidence type="ECO:0000313" key="3">
    <source>
        <dbReference type="EMBL" id="QNT77421.1"/>
    </source>
</evidence>
<evidence type="ECO:0000256" key="1">
    <source>
        <dbReference type="ARBA" id="ARBA00022741"/>
    </source>
</evidence>
<name>A0A7H1NNR1_9PROT</name>
<reference evidence="3 4" key="1">
    <citation type="submission" date="2020-08" db="EMBL/GenBank/DDBJ databases">
        <title>Complete genome sequence of Entomobacter blattae G55GP.</title>
        <authorList>
            <person name="Poehlein A."/>
            <person name="Guzman J."/>
            <person name="Daniel R."/>
            <person name="Vilcinskas A."/>
        </authorList>
    </citation>
    <scope>NUCLEOTIDE SEQUENCE [LARGE SCALE GENOMIC DNA]</scope>
    <source>
        <strain evidence="3 4">G55GP</strain>
    </source>
</reference>
<organism evidence="3 4">
    <name type="scientific">Entomobacter blattae</name>
    <dbReference type="NCBI Taxonomy" id="2762277"/>
    <lineage>
        <taxon>Bacteria</taxon>
        <taxon>Pseudomonadati</taxon>
        <taxon>Pseudomonadota</taxon>
        <taxon>Alphaproteobacteria</taxon>
        <taxon>Acetobacterales</taxon>
        <taxon>Acetobacteraceae</taxon>
        <taxon>Entomobacter</taxon>
    </lineage>
</organism>
<accession>A0A7H1NNR1</accession>
<evidence type="ECO:0000256" key="2">
    <source>
        <dbReference type="ARBA" id="ARBA00022840"/>
    </source>
</evidence>
<dbReference type="KEGG" id="ebla:JGUZn3_01560"/>
<dbReference type="GO" id="GO:0005737">
    <property type="term" value="C:cytoplasm"/>
    <property type="evidence" value="ECO:0007669"/>
    <property type="project" value="TreeGrafter"/>
</dbReference>
<dbReference type="GO" id="GO:0016887">
    <property type="term" value="F:ATP hydrolysis activity"/>
    <property type="evidence" value="ECO:0007669"/>
    <property type="project" value="TreeGrafter"/>
</dbReference>
<dbReference type="AlphaFoldDB" id="A0A7H1NNR1"/>
<dbReference type="FunFam" id="1.10.150.300:FF:000001">
    <property type="entry name" value="Ribosome-binding ATPase YchF"/>
    <property type="match status" value="1"/>
</dbReference>
<dbReference type="Gene3D" id="1.10.150.300">
    <property type="entry name" value="TGS-like domain"/>
    <property type="match status" value="1"/>
</dbReference>
<gene>
    <name evidence="3" type="primary">ychF_1</name>
    <name evidence="3" type="ORF">JGUZn3_01560</name>
</gene>
<dbReference type="InterPro" id="IPR023192">
    <property type="entry name" value="TGS-like_dom_sf"/>
</dbReference>
<keyword evidence="4" id="KW-1185">Reference proteome</keyword>
<keyword evidence="2" id="KW-0067">ATP-binding</keyword>
<protein>
    <submittedName>
        <fullName evidence="3">Ribosome-binding ATPase YchF</fullName>
    </submittedName>
</protein>
<dbReference type="GO" id="GO:0005524">
    <property type="term" value="F:ATP binding"/>
    <property type="evidence" value="ECO:0007669"/>
    <property type="project" value="UniProtKB-KW"/>
</dbReference>
<dbReference type="Proteomes" id="UP000516349">
    <property type="component" value="Chromosome"/>
</dbReference>
<evidence type="ECO:0000313" key="4">
    <source>
        <dbReference type="Proteomes" id="UP000516349"/>
    </source>
</evidence>
<dbReference type="PANTHER" id="PTHR23305">
    <property type="entry name" value="OBG GTPASE FAMILY"/>
    <property type="match status" value="1"/>
</dbReference>
<keyword evidence="1" id="KW-0547">Nucleotide-binding</keyword>
<dbReference type="EMBL" id="CP060244">
    <property type="protein sequence ID" value="QNT77421.1"/>
    <property type="molecule type" value="Genomic_DNA"/>
</dbReference>